<keyword evidence="7" id="KW-0805">Transcription regulation</keyword>
<keyword evidence="9" id="KW-0804">Transcription</keyword>
<gene>
    <name evidence="13" type="primary">Znf587</name>
    <name evidence="13" type="ORF">DONATR_R15517</name>
</gene>
<feature type="non-terminal residue" evidence="13">
    <location>
        <position position="72"/>
    </location>
</feature>
<dbReference type="InterPro" id="IPR036236">
    <property type="entry name" value="Znf_C2H2_sf"/>
</dbReference>
<dbReference type="GO" id="GO:0045893">
    <property type="term" value="P:positive regulation of DNA-templated transcription"/>
    <property type="evidence" value="ECO:0007669"/>
    <property type="project" value="UniProtKB-ARBA"/>
</dbReference>
<evidence type="ECO:0000256" key="3">
    <source>
        <dbReference type="ARBA" id="ARBA00022723"/>
    </source>
</evidence>
<dbReference type="AlphaFoldDB" id="A0A851JNG0"/>
<name>A0A851JNG0_9PASS</name>
<dbReference type="PROSITE" id="PS00028">
    <property type="entry name" value="ZINC_FINGER_C2H2_1"/>
    <property type="match status" value="1"/>
</dbReference>
<keyword evidence="8" id="KW-0238">DNA-binding</keyword>
<evidence type="ECO:0000313" key="13">
    <source>
        <dbReference type="EMBL" id="NXB80137.1"/>
    </source>
</evidence>
<keyword evidence="6" id="KW-0862">Zinc</keyword>
<dbReference type="GO" id="GO:0000978">
    <property type="term" value="F:RNA polymerase II cis-regulatory region sequence-specific DNA binding"/>
    <property type="evidence" value="ECO:0007669"/>
    <property type="project" value="TreeGrafter"/>
</dbReference>
<dbReference type="Proteomes" id="UP000660704">
    <property type="component" value="Unassembled WGS sequence"/>
</dbReference>
<evidence type="ECO:0000256" key="4">
    <source>
        <dbReference type="ARBA" id="ARBA00022737"/>
    </source>
</evidence>
<dbReference type="GO" id="GO:0005694">
    <property type="term" value="C:chromosome"/>
    <property type="evidence" value="ECO:0007669"/>
    <property type="project" value="UniProtKB-ARBA"/>
</dbReference>
<dbReference type="EMBL" id="WBMY01015031">
    <property type="protein sequence ID" value="NXB80137.1"/>
    <property type="molecule type" value="Genomic_DNA"/>
</dbReference>
<dbReference type="Gene3D" id="3.30.160.60">
    <property type="entry name" value="Classic Zinc Finger"/>
    <property type="match status" value="2"/>
</dbReference>
<comment type="similarity">
    <text evidence="2">Belongs to the krueppel C2H2-type zinc-finger protein family.</text>
</comment>
<keyword evidence="5 11" id="KW-0863">Zinc-finger</keyword>
<evidence type="ECO:0000256" key="10">
    <source>
        <dbReference type="ARBA" id="ARBA00023242"/>
    </source>
</evidence>
<evidence type="ECO:0000256" key="11">
    <source>
        <dbReference type="PROSITE-ProRule" id="PRU00042"/>
    </source>
</evidence>
<reference evidence="13" key="1">
    <citation type="submission" date="2019-09" db="EMBL/GenBank/DDBJ databases">
        <title>Bird 10,000 Genomes (B10K) Project - Family phase.</title>
        <authorList>
            <person name="Zhang G."/>
        </authorList>
    </citation>
    <scope>NUCLEOTIDE SEQUENCE</scope>
    <source>
        <strain evidence="13">B10K-DU-001-63</strain>
        <tissue evidence="13">Muscle</tissue>
    </source>
</reference>
<dbReference type="Pfam" id="PF00096">
    <property type="entry name" value="zf-C2H2"/>
    <property type="match status" value="1"/>
</dbReference>
<keyword evidence="4" id="KW-0677">Repeat</keyword>
<dbReference type="PANTHER" id="PTHR23226:SF405">
    <property type="entry name" value="GASTRULA ZINC FINGER PROTEIN XLCGF26.1-LIKE-RELATED"/>
    <property type="match status" value="1"/>
</dbReference>
<evidence type="ECO:0000256" key="5">
    <source>
        <dbReference type="ARBA" id="ARBA00022771"/>
    </source>
</evidence>
<keyword evidence="14" id="KW-1185">Reference proteome</keyword>
<proteinExistence type="inferred from homology"/>
<comment type="caution">
    <text evidence="13">The sequence shown here is derived from an EMBL/GenBank/DDBJ whole genome shotgun (WGS) entry which is preliminary data.</text>
</comment>
<dbReference type="GO" id="GO:0008270">
    <property type="term" value="F:zinc ion binding"/>
    <property type="evidence" value="ECO:0007669"/>
    <property type="project" value="UniProtKB-KW"/>
</dbReference>
<dbReference type="SUPFAM" id="SSF57667">
    <property type="entry name" value="beta-beta-alpha zinc fingers"/>
    <property type="match status" value="1"/>
</dbReference>
<dbReference type="GO" id="GO:0005634">
    <property type="term" value="C:nucleus"/>
    <property type="evidence" value="ECO:0007669"/>
    <property type="project" value="UniProtKB-SubCell"/>
</dbReference>
<dbReference type="GO" id="GO:0000981">
    <property type="term" value="F:DNA-binding transcription factor activity, RNA polymerase II-specific"/>
    <property type="evidence" value="ECO:0007669"/>
    <property type="project" value="TreeGrafter"/>
</dbReference>
<dbReference type="PANTHER" id="PTHR23226">
    <property type="entry name" value="ZINC FINGER AND SCAN DOMAIN-CONTAINING"/>
    <property type="match status" value="1"/>
</dbReference>
<keyword evidence="10" id="KW-0539">Nucleus</keyword>
<evidence type="ECO:0000313" key="14">
    <source>
        <dbReference type="Proteomes" id="UP000660704"/>
    </source>
</evidence>
<feature type="non-terminal residue" evidence="13">
    <location>
        <position position="1"/>
    </location>
</feature>
<comment type="subcellular location">
    <subcellularLocation>
        <location evidence="1">Nucleus</location>
    </subcellularLocation>
</comment>
<dbReference type="InterPro" id="IPR013087">
    <property type="entry name" value="Znf_C2H2_type"/>
</dbReference>
<keyword evidence="3" id="KW-0479">Metal-binding</keyword>
<dbReference type="FunFam" id="3.30.160.60:FF:000367">
    <property type="entry name" value="Zinc finger protein 572"/>
    <property type="match status" value="1"/>
</dbReference>
<protein>
    <submittedName>
        <fullName evidence="13">ZN587 protein</fullName>
    </submittedName>
</protein>
<dbReference type="PROSITE" id="PS50157">
    <property type="entry name" value="ZINC_FINGER_C2H2_2"/>
    <property type="match status" value="1"/>
</dbReference>
<feature type="domain" description="C2H2-type" evidence="12">
    <location>
        <begin position="12"/>
        <end position="39"/>
    </location>
</feature>
<evidence type="ECO:0000259" key="12">
    <source>
        <dbReference type="PROSITE" id="PS50157"/>
    </source>
</evidence>
<evidence type="ECO:0000256" key="1">
    <source>
        <dbReference type="ARBA" id="ARBA00004123"/>
    </source>
</evidence>
<sequence length="72" mass="8138">LVEMSQCRENPHKCLECRKSFSWSSSLINHRKIHTGERPYKCGACGKSFKKSSPHLAPGDPHRGMALLVWGM</sequence>
<evidence type="ECO:0000256" key="2">
    <source>
        <dbReference type="ARBA" id="ARBA00006991"/>
    </source>
</evidence>
<evidence type="ECO:0000256" key="8">
    <source>
        <dbReference type="ARBA" id="ARBA00023125"/>
    </source>
</evidence>
<evidence type="ECO:0000256" key="7">
    <source>
        <dbReference type="ARBA" id="ARBA00023015"/>
    </source>
</evidence>
<organism evidence="13 14">
    <name type="scientific">Donacobius atricapilla</name>
    <dbReference type="NCBI Taxonomy" id="237420"/>
    <lineage>
        <taxon>Eukaryota</taxon>
        <taxon>Metazoa</taxon>
        <taxon>Chordata</taxon>
        <taxon>Craniata</taxon>
        <taxon>Vertebrata</taxon>
        <taxon>Euteleostomi</taxon>
        <taxon>Archelosauria</taxon>
        <taxon>Archosauria</taxon>
        <taxon>Dinosauria</taxon>
        <taxon>Saurischia</taxon>
        <taxon>Theropoda</taxon>
        <taxon>Coelurosauria</taxon>
        <taxon>Aves</taxon>
        <taxon>Neognathae</taxon>
        <taxon>Neoaves</taxon>
        <taxon>Telluraves</taxon>
        <taxon>Australaves</taxon>
        <taxon>Passeriformes</taxon>
        <taxon>Mimidae</taxon>
        <taxon>Donacobius</taxon>
    </lineage>
</organism>
<evidence type="ECO:0000256" key="9">
    <source>
        <dbReference type="ARBA" id="ARBA00023163"/>
    </source>
</evidence>
<evidence type="ECO:0000256" key="6">
    <source>
        <dbReference type="ARBA" id="ARBA00022833"/>
    </source>
</evidence>
<dbReference type="FunFam" id="3.30.160.60:FF:001732">
    <property type="entry name" value="Zgc:162936"/>
    <property type="match status" value="1"/>
</dbReference>
<accession>A0A851JNG0</accession>